<comment type="similarity">
    <text evidence="1 6 7">Belongs to the ArsC family.</text>
</comment>
<protein>
    <recommendedName>
        <fullName evidence="5 7">Arsenate reductase</fullName>
        <ecNumber evidence="4 7">1.20.4.1</ecNumber>
    </recommendedName>
</protein>
<dbReference type="PROSITE" id="PS51353">
    <property type="entry name" value="ARSC"/>
    <property type="match status" value="1"/>
</dbReference>
<dbReference type="Gene3D" id="3.40.30.10">
    <property type="entry name" value="Glutaredoxin"/>
    <property type="match status" value="1"/>
</dbReference>
<gene>
    <name evidence="8" type="primary">arsC</name>
    <name evidence="8" type="ORF">FQV27_11235</name>
</gene>
<dbReference type="AlphaFoldDB" id="A0A5C6S281"/>
<name>A0A5C6S281_9RHOB</name>
<dbReference type="SUPFAM" id="SSF52833">
    <property type="entry name" value="Thioredoxin-like"/>
    <property type="match status" value="1"/>
</dbReference>
<dbReference type="EMBL" id="VOPL01000004">
    <property type="protein sequence ID" value="TXB68555.1"/>
    <property type="molecule type" value="Genomic_DNA"/>
</dbReference>
<sequence>MTVTLYHNPRCSTARNVLAEIRARGIEPEVVDYQKTPLSRDMLRTLAKDSGLGVRGLLRQKETPYDELGLHDPALSDDQLLDAIEAHPILLNRPIVAGPKGTRLVRPMAVLDEVL</sequence>
<reference evidence="8 9" key="1">
    <citation type="submission" date="2019-08" db="EMBL/GenBank/DDBJ databases">
        <authorList>
            <person name="Ye J."/>
        </authorList>
    </citation>
    <scope>NUCLEOTIDE SEQUENCE [LARGE SCALE GENOMIC DNA]</scope>
    <source>
        <strain evidence="8 9">TK008</strain>
    </source>
</reference>
<dbReference type="InterPro" id="IPR036249">
    <property type="entry name" value="Thioredoxin-like_sf"/>
</dbReference>
<keyword evidence="2" id="KW-0059">Arsenical resistance</keyword>
<organism evidence="8 9">
    <name type="scientific">Paracoccus aurantiacus</name>
    <dbReference type="NCBI Taxonomy" id="2599412"/>
    <lineage>
        <taxon>Bacteria</taxon>
        <taxon>Pseudomonadati</taxon>
        <taxon>Pseudomonadota</taxon>
        <taxon>Alphaproteobacteria</taxon>
        <taxon>Rhodobacterales</taxon>
        <taxon>Paracoccaceae</taxon>
        <taxon>Paracoccus</taxon>
    </lineage>
</organism>
<comment type="caution">
    <text evidence="8">The sequence shown here is derived from an EMBL/GenBank/DDBJ whole genome shotgun (WGS) entry which is preliminary data.</text>
</comment>
<evidence type="ECO:0000256" key="5">
    <source>
        <dbReference type="ARBA" id="ARBA00039879"/>
    </source>
</evidence>
<comment type="catalytic activity">
    <reaction evidence="7">
        <text>[glutaredoxin]-dithiol + arsenate + glutathione + H(+) = glutathionyl-S-S-[glutaredoxin] + arsenite + H2O</text>
        <dbReference type="Rhea" id="RHEA:22016"/>
        <dbReference type="Rhea" id="RHEA-COMP:10729"/>
        <dbReference type="Rhea" id="RHEA-COMP:17668"/>
        <dbReference type="ChEBI" id="CHEBI:15377"/>
        <dbReference type="ChEBI" id="CHEBI:15378"/>
        <dbReference type="ChEBI" id="CHEBI:29242"/>
        <dbReference type="ChEBI" id="CHEBI:29950"/>
        <dbReference type="ChEBI" id="CHEBI:48597"/>
        <dbReference type="ChEBI" id="CHEBI:57925"/>
        <dbReference type="ChEBI" id="CHEBI:146199"/>
        <dbReference type="EC" id="1.20.4.1"/>
    </reaction>
</comment>
<evidence type="ECO:0000256" key="2">
    <source>
        <dbReference type="ARBA" id="ARBA00022849"/>
    </source>
</evidence>
<dbReference type="Proteomes" id="UP000321562">
    <property type="component" value="Unassembled WGS sequence"/>
</dbReference>
<dbReference type="OrthoDB" id="9790554at2"/>
<evidence type="ECO:0000256" key="6">
    <source>
        <dbReference type="PROSITE-ProRule" id="PRU01282"/>
    </source>
</evidence>
<dbReference type="NCBIfam" id="TIGR00014">
    <property type="entry name" value="arsC"/>
    <property type="match status" value="1"/>
</dbReference>
<dbReference type="PANTHER" id="PTHR30041:SF5">
    <property type="entry name" value="ARSENATE REDUCTASE-RELATED"/>
    <property type="match status" value="1"/>
</dbReference>
<dbReference type="EC" id="1.20.4.1" evidence="4 7"/>
<keyword evidence="3 7" id="KW-0560">Oxidoreductase</keyword>
<proteinExistence type="inferred from homology"/>
<dbReference type="CDD" id="cd03034">
    <property type="entry name" value="ArsC_ArsC"/>
    <property type="match status" value="1"/>
</dbReference>
<dbReference type="GO" id="GO:0046685">
    <property type="term" value="P:response to arsenic-containing substance"/>
    <property type="evidence" value="ECO:0007669"/>
    <property type="project" value="UniProtKB-KW"/>
</dbReference>
<evidence type="ECO:0000313" key="8">
    <source>
        <dbReference type="EMBL" id="TXB68555.1"/>
    </source>
</evidence>
<dbReference type="RefSeq" id="WP_147098459.1">
    <property type="nucleotide sequence ID" value="NZ_JBHUFH010000012.1"/>
</dbReference>
<dbReference type="PANTHER" id="PTHR30041">
    <property type="entry name" value="ARSENATE REDUCTASE"/>
    <property type="match status" value="1"/>
</dbReference>
<evidence type="ECO:0000256" key="1">
    <source>
        <dbReference type="ARBA" id="ARBA00007198"/>
    </source>
</evidence>
<keyword evidence="9" id="KW-1185">Reference proteome</keyword>
<evidence type="ECO:0000256" key="7">
    <source>
        <dbReference type="RuleBase" id="RU362029"/>
    </source>
</evidence>
<dbReference type="InterPro" id="IPR006659">
    <property type="entry name" value="Arsenate_reductase"/>
</dbReference>
<evidence type="ECO:0000256" key="3">
    <source>
        <dbReference type="ARBA" id="ARBA00023002"/>
    </source>
</evidence>
<dbReference type="Pfam" id="PF03960">
    <property type="entry name" value="ArsC"/>
    <property type="match status" value="1"/>
</dbReference>
<dbReference type="GO" id="GO:0008794">
    <property type="term" value="F:arsenate reductase (glutaredoxin) activity"/>
    <property type="evidence" value="ECO:0007669"/>
    <property type="project" value="UniProtKB-UniRule"/>
</dbReference>
<dbReference type="InterPro" id="IPR006660">
    <property type="entry name" value="Arsenate_reductase-like"/>
</dbReference>
<evidence type="ECO:0000256" key="4">
    <source>
        <dbReference type="ARBA" id="ARBA00038969"/>
    </source>
</evidence>
<evidence type="ECO:0000313" key="9">
    <source>
        <dbReference type="Proteomes" id="UP000321562"/>
    </source>
</evidence>
<accession>A0A5C6S281</accession>